<dbReference type="Gene3D" id="3.30.450.70">
    <property type="match status" value="1"/>
</dbReference>
<name>A0A914HBI7_GLORO</name>
<keyword evidence="3" id="KW-0813">Transport</keyword>
<evidence type="ECO:0000256" key="3">
    <source>
        <dbReference type="ARBA" id="ARBA00022892"/>
    </source>
</evidence>
<dbReference type="InterPro" id="IPR011012">
    <property type="entry name" value="Longin-like_dom_sf"/>
</dbReference>
<dbReference type="GO" id="GO:0006888">
    <property type="term" value="P:endoplasmic reticulum to Golgi vesicle-mediated transport"/>
    <property type="evidence" value="ECO:0007669"/>
    <property type="project" value="InterPro"/>
</dbReference>
<organism evidence="4 5">
    <name type="scientific">Globodera rostochiensis</name>
    <name type="common">Golden nematode worm</name>
    <name type="synonym">Heterodera rostochiensis</name>
    <dbReference type="NCBI Taxonomy" id="31243"/>
    <lineage>
        <taxon>Eukaryota</taxon>
        <taxon>Metazoa</taxon>
        <taxon>Ecdysozoa</taxon>
        <taxon>Nematoda</taxon>
        <taxon>Chromadorea</taxon>
        <taxon>Rhabditida</taxon>
        <taxon>Tylenchina</taxon>
        <taxon>Tylenchomorpha</taxon>
        <taxon>Tylenchoidea</taxon>
        <taxon>Heteroderidae</taxon>
        <taxon>Heteroderinae</taxon>
        <taxon>Globodera</taxon>
    </lineage>
</organism>
<reference evidence="5" key="1">
    <citation type="submission" date="2022-11" db="UniProtKB">
        <authorList>
            <consortium name="WormBaseParasite"/>
        </authorList>
    </citation>
    <scope>IDENTIFICATION</scope>
</reference>
<dbReference type="SUPFAM" id="SSF64356">
    <property type="entry name" value="SNARE-like"/>
    <property type="match status" value="1"/>
</dbReference>
<accession>A0A914HBI7</accession>
<sequence length="115" mass="12960">MALCVAIYDKDDVLLFLRLKEDKMVACPSEVQRFLHCSCDIAADKSFAYLTNTGTKFFLVTDAEEGTLKDHEIRLFFKNLHAKYCNAISNPFYAFGSPLSSSKIDAVVKELFASF</sequence>
<protein>
    <submittedName>
        <fullName evidence="5">Trafficking protein particle complex subunit</fullName>
    </submittedName>
</protein>
<dbReference type="GO" id="GO:0048471">
    <property type="term" value="C:perinuclear region of cytoplasm"/>
    <property type="evidence" value="ECO:0007669"/>
    <property type="project" value="UniProtKB-SubCell"/>
</dbReference>
<dbReference type="Pfam" id="PF04628">
    <property type="entry name" value="Sedlin_N"/>
    <property type="match status" value="1"/>
</dbReference>
<evidence type="ECO:0000313" key="5">
    <source>
        <dbReference type="WBParaSite" id="Gr19_v10_g15552.t1"/>
    </source>
</evidence>
<evidence type="ECO:0000256" key="1">
    <source>
        <dbReference type="ARBA" id="ARBA00004556"/>
    </source>
</evidence>
<keyword evidence="3" id="KW-0931">ER-Golgi transport</keyword>
<comment type="similarity">
    <text evidence="2">Belongs to the TRAPP small subunits family. Sedlin subfamily.</text>
</comment>
<dbReference type="AlphaFoldDB" id="A0A914HBI7"/>
<dbReference type="WBParaSite" id="Gr19_v10_g15552.t1">
    <property type="protein sequence ID" value="Gr19_v10_g15552.t1"/>
    <property type="gene ID" value="Gr19_v10_g15552"/>
</dbReference>
<proteinExistence type="inferred from homology"/>
<dbReference type="PANTHER" id="PTHR12403">
    <property type="entry name" value="TRAFFICKING PROTEIN PARTICLE COMPLEX SUBUNIT 2"/>
    <property type="match status" value="1"/>
</dbReference>
<keyword evidence="4" id="KW-1185">Reference proteome</keyword>
<dbReference type="Proteomes" id="UP000887572">
    <property type="component" value="Unplaced"/>
</dbReference>
<evidence type="ECO:0000313" key="4">
    <source>
        <dbReference type="Proteomes" id="UP000887572"/>
    </source>
</evidence>
<dbReference type="InterPro" id="IPR006722">
    <property type="entry name" value="Sedlin"/>
</dbReference>
<comment type="subcellular location">
    <subcellularLocation>
        <location evidence="1">Cytoplasm</location>
        <location evidence="1">Perinuclear region</location>
    </subcellularLocation>
</comment>
<evidence type="ECO:0000256" key="2">
    <source>
        <dbReference type="ARBA" id="ARBA00006626"/>
    </source>
</evidence>